<name>A0A6J7QUB7_9ZZZZ</name>
<accession>A0A6J7QUB7</accession>
<dbReference type="SUPFAM" id="SSF47090">
    <property type="entry name" value="PGBD-like"/>
    <property type="match status" value="1"/>
</dbReference>
<gene>
    <name evidence="2" type="ORF">UFOPK4098_00882</name>
    <name evidence="3" type="ORF">UFOPK4347_01312</name>
</gene>
<evidence type="ECO:0000259" key="1">
    <source>
        <dbReference type="Pfam" id="PF01471"/>
    </source>
</evidence>
<dbReference type="InterPro" id="IPR002477">
    <property type="entry name" value="Peptidoglycan-bd-like"/>
</dbReference>
<dbReference type="InterPro" id="IPR036366">
    <property type="entry name" value="PGBDSf"/>
</dbReference>
<dbReference type="EMBL" id="CAFBQU010000041">
    <property type="protein sequence ID" value="CAB5066892.1"/>
    <property type="molecule type" value="Genomic_DNA"/>
</dbReference>
<protein>
    <submittedName>
        <fullName evidence="2">Unannotated protein</fullName>
    </submittedName>
</protein>
<feature type="domain" description="Peptidoglycan binding-like" evidence="1">
    <location>
        <begin position="10"/>
        <end position="66"/>
    </location>
</feature>
<reference evidence="2" key="1">
    <citation type="submission" date="2020-05" db="EMBL/GenBank/DDBJ databases">
        <authorList>
            <person name="Chiriac C."/>
            <person name="Salcher M."/>
            <person name="Ghai R."/>
            <person name="Kavagutti S V."/>
        </authorList>
    </citation>
    <scope>NUCLEOTIDE SEQUENCE</scope>
</reference>
<evidence type="ECO:0000313" key="2">
    <source>
        <dbReference type="EMBL" id="CAB5021277.1"/>
    </source>
</evidence>
<dbReference type="EMBL" id="CAFBPN010000041">
    <property type="protein sequence ID" value="CAB5021277.1"/>
    <property type="molecule type" value="Genomic_DNA"/>
</dbReference>
<proteinExistence type="predicted"/>
<dbReference type="Pfam" id="PF01471">
    <property type="entry name" value="PG_binding_1"/>
    <property type="match status" value="1"/>
</dbReference>
<dbReference type="AlphaFoldDB" id="A0A6J7QUB7"/>
<evidence type="ECO:0000313" key="3">
    <source>
        <dbReference type="EMBL" id="CAB5066892.1"/>
    </source>
</evidence>
<organism evidence="2">
    <name type="scientific">freshwater metagenome</name>
    <dbReference type="NCBI Taxonomy" id="449393"/>
    <lineage>
        <taxon>unclassified sequences</taxon>
        <taxon>metagenomes</taxon>
        <taxon>ecological metagenomes</taxon>
    </lineage>
</organism>
<dbReference type="InterPro" id="IPR036365">
    <property type="entry name" value="PGBD-like_sf"/>
</dbReference>
<dbReference type="Gene3D" id="1.10.101.10">
    <property type="entry name" value="PGBD-like superfamily/PGBD"/>
    <property type="match status" value="1"/>
</dbReference>
<sequence length="241" mass="25620">MLYLTSPNFRGDDVTQLQSLLSRLGFDCGRVDGIFGPLLAHAISEFQKNAGVSIDGICSTDTVAALERLSSQTGEGPGISSLRDTERFRTTGDERKLRRVVVGQFGGLSGVARLISRALRDAHEIVMLVDEPDVAAHVLAANHFQADTYIGLEAHAESECTIAFYAVPGFSSAGGELLSNAIADALRAVLPQLTVNCVGMRLPILRETRMPAVMCSLGPFDVITQHGPEVAEAIAAALALD</sequence>